<evidence type="ECO:0000256" key="3">
    <source>
        <dbReference type="ARBA" id="ARBA00022723"/>
    </source>
</evidence>
<dbReference type="OrthoDB" id="9802481at2"/>
<keyword evidence="1" id="KW-1003">Cell membrane</keyword>
<comment type="caution">
    <text evidence="7">The sequence shown here is derived from an EMBL/GenBank/DDBJ whole genome shotgun (WGS) entry which is preliminary data.</text>
</comment>
<dbReference type="Proteomes" id="UP000298133">
    <property type="component" value="Unassembled WGS sequence"/>
</dbReference>
<keyword evidence="5" id="KW-0464">Manganese</keyword>
<dbReference type="EMBL" id="SPIA01000002">
    <property type="protein sequence ID" value="TFH67994.1"/>
    <property type="molecule type" value="Genomic_DNA"/>
</dbReference>
<dbReference type="Pfam" id="PF00149">
    <property type="entry name" value="Metallophos"/>
    <property type="match status" value="1"/>
</dbReference>
<keyword evidence="2" id="KW-0997">Cell inner membrane</keyword>
<keyword evidence="8" id="KW-1185">Reference proteome</keyword>
<accession>A0A4Y8UJN1</accession>
<dbReference type="InterPro" id="IPR043461">
    <property type="entry name" value="LpxH-like"/>
</dbReference>
<dbReference type="PANTHER" id="PTHR34990:SF2">
    <property type="entry name" value="BLL8164 PROTEIN"/>
    <property type="match status" value="1"/>
</dbReference>
<dbReference type="Gene3D" id="3.60.21.10">
    <property type="match status" value="1"/>
</dbReference>
<gene>
    <name evidence="7" type="ORF">E3W66_07050</name>
</gene>
<feature type="domain" description="Calcineurin-like phosphoesterase" evidence="6">
    <location>
        <begin position="12"/>
        <end position="212"/>
    </location>
</feature>
<dbReference type="PANTHER" id="PTHR34990">
    <property type="entry name" value="UDP-2,3-DIACYLGLUCOSAMINE HYDROLASE-RELATED"/>
    <property type="match status" value="1"/>
</dbReference>
<keyword evidence="4" id="KW-0472">Membrane</keyword>
<name>A0A4Y8UJN1_9GAMM</name>
<keyword evidence="3" id="KW-0479">Metal-binding</keyword>
<dbReference type="InterPro" id="IPR029052">
    <property type="entry name" value="Metallo-depent_PP-like"/>
</dbReference>
<evidence type="ECO:0000256" key="5">
    <source>
        <dbReference type="ARBA" id="ARBA00023211"/>
    </source>
</evidence>
<dbReference type="GO" id="GO:0009245">
    <property type="term" value="P:lipid A biosynthetic process"/>
    <property type="evidence" value="ECO:0007669"/>
    <property type="project" value="TreeGrafter"/>
</dbReference>
<reference evidence="7 8" key="1">
    <citation type="submission" date="2019-03" db="EMBL/GenBank/DDBJ databases">
        <title>Draft genome of Gammaproteobacteria bacterium LSUCC0057, a member of the SAR92 clade.</title>
        <authorList>
            <person name="Lanclos V.C."/>
            <person name="Doiron C."/>
            <person name="Henson M.W."/>
            <person name="Thrash J.C."/>
        </authorList>
    </citation>
    <scope>NUCLEOTIDE SEQUENCE [LARGE SCALE GENOMIC DNA]</scope>
    <source>
        <strain evidence="7 8">LSUCC0057</strain>
    </source>
</reference>
<evidence type="ECO:0000313" key="8">
    <source>
        <dbReference type="Proteomes" id="UP000298133"/>
    </source>
</evidence>
<evidence type="ECO:0000256" key="1">
    <source>
        <dbReference type="ARBA" id="ARBA00022475"/>
    </source>
</evidence>
<dbReference type="SUPFAM" id="SSF56300">
    <property type="entry name" value="Metallo-dependent phosphatases"/>
    <property type="match status" value="1"/>
</dbReference>
<proteinExistence type="predicted"/>
<evidence type="ECO:0000256" key="4">
    <source>
        <dbReference type="ARBA" id="ARBA00023136"/>
    </source>
</evidence>
<dbReference type="GO" id="GO:0008758">
    <property type="term" value="F:UDP-2,3-diacylglucosamine hydrolase activity"/>
    <property type="evidence" value="ECO:0007669"/>
    <property type="project" value="TreeGrafter"/>
</dbReference>
<evidence type="ECO:0000259" key="6">
    <source>
        <dbReference type="Pfam" id="PF00149"/>
    </source>
</evidence>
<dbReference type="GO" id="GO:0016020">
    <property type="term" value="C:membrane"/>
    <property type="evidence" value="ECO:0007669"/>
    <property type="project" value="GOC"/>
</dbReference>
<dbReference type="InterPro" id="IPR004843">
    <property type="entry name" value="Calcineurin-like_PHP"/>
</dbReference>
<evidence type="ECO:0000256" key="2">
    <source>
        <dbReference type="ARBA" id="ARBA00022519"/>
    </source>
</evidence>
<dbReference type="AlphaFoldDB" id="A0A4Y8UJN1"/>
<sequence>MANATPEIDQLRTVWISDLHLGSKPCKADYLLDFLNTLSCERLYLVGDIIDMIALKRNFHWPQQHQKILDRLLTLSEQGTEVIYIPGNHDAAMRRFVTANLAHIRIEQECQHITADGRKLLVLHGDRFDNWVRFSPVKRWLGDAAYDFLLWLNWLNFNWQRLLGRPYWSLAYAVKTRVGKARQTIDHYEQTVASHAAEQGYDGVICGHIHKPALKKIGATLYLNDGDWVESCTAVVETPSGWLELLHWADRRQRLQSCQNPHQPEPDLLPLAQAS</sequence>
<evidence type="ECO:0000313" key="7">
    <source>
        <dbReference type="EMBL" id="TFH67994.1"/>
    </source>
</evidence>
<dbReference type="CDD" id="cd07398">
    <property type="entry name" value="MPP_YbbF-LpxH"/>
    <property type="match status" value="1"/>
</dbReference>
<organism evidence="7 8">
    <name type="scientific">Gammaproteobacteria bacterium LSUCC0057</name>
    <dbReference type="NCBI Taxonomy" id="2559237"/>
    <lineage>
        <taxon>Bacteria</taxon>
        <taxon>Pseudomonadati</taxon>
        <taxon>Pseudomonadota</taxon>
        <taxon>Gammaproteobacteria</taxon>
        <taxon>Cellvibrionales</taxon>
        <taxon>Porticoccaceae</taxon>
        <taxon>SAR92 clade</taxon>
    </lineage>
</organism>
<dbReference type="GO" id="GO:0046872">
    <property type="term" value="F:metal ion binding"/>
    <property type="evidence" value="ECO:0007669"/>
    <property type="project" value="UniProtKB-KW"/>
</dbReference>
<protein>
    <submittedName>
        <fullName evidence="7">UDP-2,3-diacylglucosamine diphosphatase</fullName>
    </submittedName>
</protein>